<evidence type="ECO:0000256" key="1">
    <source>
        <dbReference type="SAM" id="Phobius"/>
    </source>
</evidence>
<reference evidence="2 3" key="1">
    <citation type="submission" date="2019-03" db="EMBL/GenBank/DDBJ databases">
        <authorList>
            <person name="Kim M.K.M."/>
        </authorList>
    </citation>
    <scope>NUCLEOTIDE SEQUENCE [LARGE SCALE GENOMIC DNA]</scope>
    <source>
        <strain evidence="2 3">17J68-15</strain>
    </source>
</reference>
<organism evidence="2 3">
    <name type="scientific">Flaviaesturariibacter aridisoli</name>
    <dbReference type="NCBI Taxonomy" id="2545761"/>
    <lineage>
        <taxon>Bacteria</taxon>
        <taxon>Pseudomonadati</taxon>
        <taxon>Bacteroidota</taxon>
        <taxon>Chitinophagia</taxon>
        <taxon>Chitinophagales</taxon>
        <taxon>Chitinophagaceae</taxon>
        <taxon>Flaviaestuariibacter</taxon>
    </lineage>
</organism>
<gene>
    <name evidence="2" type="ORF">E0486_12475</name>
</gene>
<protein>
    <submittedName>
        <fullName evidence="2">Uncharacterized protein</fullName>
    </submittedName>
</protein>
<dbReference type="Proteomes" id="UP000295164">
    <property type="component" value="Unassembled WGS sequence"/>
</dbReference>
<keyword evidence="1" id="KW-1133">Transmembrane helix</keyword>
<name>A0A4V2WMH8_9BACT</name>
<proteinExistence type="predicted"/>
<feature type="transmembrane region" description="Helical" evidence="1">
    <location>
        <begin position="44"/>
        <end position="67"/>
    </location>
</feature>
<evidence type="ECO:0000313" key="3">
    <source>
        <dbReference type="Proteomes" id="UP000295164"/>
    </source>
</evidence>
<feature type="transmembrane region" description="Helical" evidence="1">
    <location>
        <begin position="73"/>
        <end position="93"/>
    </location>
</feature>
<accession>A0A4V2WMH8</accession>
<dbReference type="OrthoDB" id="664387at2"/>
<dbReference type="AlphaFoldDB" id="A0A4V2WMH8"/>
<keyword evidence="3" id="KW-1185">Reference proteome</keyword>
<sequence>MATITNPTNSYVRQTVPTNFTATTRASMLSRFLNWCAGQEQFRFGWVAAIIAIHGCVVTPLTLFAIILSGSNIALWVTAIAAMGASLVTNLAAQPTKLTLPVFFATILVDIAIVVVCLVHGFSIAGTYI</sequence>
<keyword evidence="1" id="KW-0812">Transmembrane</keyword>
<comment type="caution">
    <text evidence="2">The sequence shown here is derived from an EMBL/GenBank/DDBJ whole genome shotgun (WGS) entry which is preliminary data.</text>
</comment>
<dbReference type="EMBL" id="SKFH01000022">
    <property type="protein sequence ID" value="TCZ69324.1"/>
    <property type="molecule type" value="Genomic_DNA"/>
</dbReference>
<feature type="transmembrane region" description="Helical" evidence="1">
    <location>
        <begin position="100"/>
        <end position="125"/>
    </location>
</feature>
<evidence type="ECO:0000313" key="2">
    <source>
        <dbReference type="EMBL" id="TCZ69324.1"/>
    </source>
</evidence>
<keyword evidence="1" id="KW-0472">Membrane</keyword>
<dbReference type="RefSeq" id="WP_131852516.1">
    <property type="nucleotide sequence ID" value="NZ_SKFH01000022.1"/>
</dbReference>